<dbReference type="PANTHER" id="PTHR31668:SF4">
    <property type="entry name" value="TRANSCRIPTIONAL ACTIVATOR PROTEIN DAL81"/>
    <property type="match status" value="1"/>
</dbReference>
<keyword evidence="5" id="KW-1185">Reference proteome</keyword>
<dbReference type="InterPro" id="IPR001138">
    <property type="entry name" value="Zn2Cys6_DnaBD"/>
</dbReference>
<evidence type="ECO:0000259" key="3">
    <source>
        <dbReference type="PROSITE" id="PS50048"/>
    </source>
</evidence>
<name>A0AAN6UWP1_9PEZI</name>
<dbReference type="RefSeq" id="XP_062633963.1">
    <property type="nucleotide sequence ID" value="XM_062778235.1"/>
</dbReference>
<feature type="region of interest" description="Disordered" evidence="2">
    <location>
        <begin position="384"/>
        <end position="422"/>
    </location>
</feature>
<evidence type="ECO:0000313" key="5">
    <source>
        <dbReference type="Proteomes" id="UP001302676"/>
    </source>
</evidence>
<sequence length="499" mass="52728">MFQTETSAPLQSIRSSCDRCRLQKLKCTVQAVEPDGRMVCERCVRAKVPCVFGRRRRASRPSESKKQQQQADKESNTATTGSTTPSAVNVKRASAPTLDTGVLTPPLSTIDPPFGLDTPMETLMDCDSEGSAYFGLPLSHQGLHSPYQVSASASTSGNMMDWGWLDENPFSGTQHGSSAMDELYCLDPELLGTTTTTGTDMSTPSSGAPSLSMGSTPTDYTQALVSSSILLETSSTNPNPDTPLPTTTLSTTTTVDSTPSAPRRLPALIAEMQQRLELLEHGGWLDPPGPGSDDISHARSFDRYPIGAVLRLTQEFGALTGEVWVAPSLSAGCCNGSDRCEKGDGLGQGPNVSTVLLVLGGYVLLVRLHALVLAHLHAHLERLPSPHSHGHSHAHSHSPTLTPDQDSPPSHQAPTTPTGSKAMSMGVSRIHAALGMLLAALHGVEAQLGRGGERVRGLVVALGFGVLGGLEQGALQDGLGELGERVKLVKALLREKMGL</sequence>
<dbReference type="EMBL" id="MU853627">
    <property type="protein sequence ID" value="KAK4140592.1"/>
    <property type="molecule type" value="Genomic_DNA"/>
</dbReference>
<reference evidence="4" key="2">
    <citation type="submission" date="2023-05" db="EMBL/GenBank/DDBJ databases">
        <authorList>
            <consortium name="Lawrence Berkeley National Laboratory"/>
            <person name="Steindorff A."/>
            <person name="Hensen N."/>
            <person name="Bonometti L."/>
            <person name="Westerberg I."/>
            <person name="Brannstrom I.O."/>
            <person name="Guillou S."/>
            <person name="Cros-Aarteil S."/>
            <person name="Calhoun S."/>
            <person name="Haridas S."/>
            <person name="Kuo A."/>
            <person name="Mondo S."/>
            <person name="Pangilinan J."/>
            <person name="Riley R."/>
            <person name="Labutti K."/>
            <person name="Andreopoulos B."/>
            <person name="Lipzen A."/>
            <person name="Chen C."/>
            <person name="Yanf M."/>
            <person name="Daum C."/>
            <person name="Ng V."/>
            <person name="Clum A."/>
            <person name="Ohm R."/>
            <person name="Martin F."/>
            <person name="Silar P."/>
            <person name="Natvig D."/>
            <person name="Lalanne C."/>
            <person name="Gautier V."/>
            <person name="Ament-Velasquez S.L."/>
            <person name="Kruys A."/>
            <person name="Hutchinson M.I."/>
            <person name="Powell A.J."/>
            <person name="Barry K."/>
            <person name="Miller A.N."/>
            <person name="Grigoriev I.V."/>
            <person name="Debuchy R."/>
            <person name="Gladieux P."/>
            <person name="Thoren M.H."/>
            <person name="Johannesson H."/>
        </authorList>
    </citation>
    <scope>NUCLEOTIDE SEQUENCE</scope>
    <source>
        <strain evidence="4">CBS 141.50</strain>
    </source>
</reference>
<dbReference type="Pfam" id="PF00172">
    <property type="entry name" value="Zn_clus"/>
    <property type="match status" value="1"/>
</dbReference>
<dbReference type="GO" id="GO:0005634">
    <property type="term" value="C:nucleus"/>
    <property type="evidence" value="ECO:0007669"/>
    <property type="project" value="TreeGrafter"/>
</dbReference>
<dbReference type="PROSITE" id="PS50048">
    <property type="entry name" value="ZN2_CY6_FUNGAL_2"/>
    <property type="match status" value="1"/>
</dbReference>
<dbReference type="AlphaFoldDB" id="A0AAN6UWP1"/>
<protein>
    <recommendedName>
        <fullName evidence="3">Zn(2)-C6 fungal-type domain-containing protein</fullName>
    </recommendedName>
</protein>
<dbReference type="GO" id="GO:0001080">
    <property type="term" value="P:nitrogen catabolite activation of transcription from RNA polymerase II promoter"/>
    <property type="evidence" value="ECO:0007669"/>
    <property type="project" value="TreeGrafter"/>
</dbReference>
<dbReference type="GO" id="GO:0008270">
    <property type="term" value="F:zinc ion binding"/>
    <property type="evidence" value="ECO:0007669"/>
    <property type="project" value="InterPro"/>
</dbReference>
<feature type="compositionally biased region" description="Polar residues" evidence="2">
    <location>
        <begin position="400"/>
        <end position="421"/>
    </location>
</feature>
<feature type="compositionally biased region" description="Basic and acidic residues" evidence="2">
    <location>
        <begin position="60"/>
        <end position="75"/>
    </location>
</feature>
<keyword evidence="1" id="KW-0539">Nucleus</keyword>
<dbReference type="InterPro" id="IPR050797">
    <property type="entry name" value="Carb_Metab_Trans_Reg"/>
</dbReference>
<feature type="compositionally biased region" description="Low complexity" evidence="2">
    <location>
        <begin position="233"/>
        <end position="260"/>
    </location>
</feature>
<dbReference type="InterPro" id="IPR036864">
    <property type="entry name" value="Zn2-C6_fun-type_DNA-bd_sf"/>
</dbReference>
<feature type="domain" description="Zn(2)-C6 fungal-type" evidence="3">
    <location>
        <begin position="16"/>
        <end position="52"/>
    </location>
</feature>
<dbReference type="Proteomes" id="UP001302676">
    <property type="component" value="Unassembled WGS sequence"/>
</dbReference>
<dbReference type="CDD" id="cd00067">
    <property type="entry name" value="GAL4"/>
    <property type="match status" value="1"/>
</dbReference>
<evidence type="ECO:0000313" key="4">
    <source>
        <dbReference type="EMBL" id="KAK4140592.1"/>
    </source>
</evidence>
<dbReference type="GeneID" id="87814848"/>
<feature type="region of interest" description="Disordered" evidence="2">
    <location>
        <begin position="195"/>
        <end position="218"/>
    </location>
</feature>
<dbReference type="Gene3D" id="4.10.240.10">
    <property type="entry name" value="Zn(2)-C6 fungal-type DNA-binding domain"/>
    <property type="match status" value="1"/>
</dbReference>
<gene>
    <name evidence="4" type="ORF">C8A04DRAFT_14788</name>
</gene>
<accession>A0AAN6UWP1</accession>
<dbReference type="PANTHER" id="PTHR31668">
    <property type="entry name" value="GLUCOSE TRANSPORT TRANSCRIPTION REGULATOR RGT1-RELATED-RELATED"/>
    <property type="match status" value="1"/>
</dbReference>
<comment type="caution">
    <text evidence="4">The sequence shown here is derived from an EMBL/GenBank/DDBJ whole genome shotgun (WGS) entry which is preliminary data.</text>
</comment>
<feature type="compositionally biased region" description="Polar residues" evidence="2">
    <location>
        <begin position="208"/>
        <end position="218"/>
    </location>
</feature>
<dbReference type="PROSITE" id="PS00463">
    <property type="entry name" value="ZN2_CY6_FUNGAL_1"/>
    <property type="match status" value="1"/>
</dbReference>
<feature type="region of interest" description="Disordered" evidence="2">
    <location>
        <begin position="55"/>
        <end position="110"/>
    </location>
</feature>
<evidence type="ECO:0000256" key="2">
    <source>
        <dbReference type="SAM" id="MobiDB-lite"/>
    </source>
</evidence>
<organism evidence="4 5">
    <name type="scientific">Dichotomopilus funicola</name>
    <dbReference type="NCBI Taxonomy" id="1934379"/>
    <lineage>
        <taxon>Eukaryota</taxon>
        <taxon>Fungi</taxon>
        <taxon>Dikarya</taxon>
        <taxon>Ascomycota</taxon>
        <taxon>Pezizomycotina</taxon>
        <taxon>Sordariomycetes</taxon>
        <taxon>Sordariomycetidae</taxon>
        <taxon>Sordariales</taxon>
        <taxon>Chaetomiaceae</taxon>
        <taxon>Dichotomopilus</taxon>
    </lineage>
</organism>
<feature type="compositionally biased region" description="Low complexity" evidence="2">
    <location>
        <begin position="195"/>
        <end position="207"/>
    </location>
</feature>
<feature type="region of interest" description="Disordered" evidence="2">
    <location>
        <begin position="232"/>
        <end position="262"/>
    </location>
</feature>
<reference evidence="4" key="1">
    <citation type="journal article" date="2023" name="Mol. Phylogenet. Evol.">
        <title>Genome-scale phylogeny and comparative genomics of the fungal order Sordariales.</title>
        <authorList>
            <person name="Hensen N."/>
            <person name="Bonometti L."/>
            <person name="Westerberg I."/>
            <person name="Brannstrom I.O."/>
            <person name="Guillou S."/>
            <person name="Cros-Aarteil S."/>
            <person name="Calhoun S."/>
            <person name="Haridas S."/>
            <person name="Kuo A."/>
            <person name="Mondo S."/>
            <person name="Pangilinan J."/>
            <person name="Riley R."/>
            <person name="LaButti K."/>
            <person name="Andreopoulos B."/>
            <person name="Lipzen A."/>
            <person name="Chen C."/>
            <person name="Yan M."/>
            <person name="Daum C."/>
            <person name="Ng V."/>
            <person name="Clum A."/>
            <person name="Steindorff A."/>
            <person name="Ohm R.A."/>
            <person name="Martin F."/>
            <person name="Silar P."/>
            <person name="Natvig D.O."/>
            <person name="Lalanne C."/>
            <person name="Gautier V."/>
            <person name="Ament-Velasquez S.L."/>
            <person name="Kruys A."/>
            <person name="Hutchinson M.I."/>
            <person name="Powell A.J."/>
            <person name="Barry K."/>
            <person name="Miller A.N."/>
            <person name="Grigoriev I.V."/>
            <person name="Debuchy R."/>
            <person name="Gladieux P."/>
            <person name="Hiltunen Thoren M."/>
            <person name="Johannesson H."/>
        </authorList>
    </citation>
    <scope>NUCLEOTIDE SEQUENCE</scope>
    <source>
        <strain evidence="4">CBS 141.50</strain>
    </source>
</reference>
<dbReference type="SMART" id="SM00066">
    <property type="entry name" value="GAL4"/>
    <property type="match status" value="1"/>
</dbReference>
<feature type="compositionally biased region" description="Polar residues" evidence="2">
    <location>
        <begin position="76"/>
        <end position="87"/>
    </location>
</feature>
<dbReference type="SUPFAM" id="SSF57701">
    <property type="entry name" value="Zn2/Cys6 DNA-binding domain"/>
    <property type="match status" value="1"/>
</dbReference>
<proteinExistence type="predicted"/>
<evidence type="ECO:0000256" key="1">
    <source>
        <dbReference type="ARBA" id="ARBA00023242"/>
    </source>
</evidence>
<dbReference type="GO" id="GO:0000981">
    <property type="term" value="F:DNA-binding transcription factor activity, RNA polymerase II-specific"/>
    <property type="evidence" value="ECO:0007669"/>
    <property type="project" value="InterPro"/>
</dbReference>